<dbReference type="PANTHER" id="PTHR45639">
    <property type="entry name" value="HSC70CB, ISOFORM G-RELATED"/>
    <property type="match status" value="1"/>
</dbReference>
<dbReference type="Proteomes" id="UP000179807">
    <property type="component" value="Unassembled WGS sequence"/>
</dbReference>
<dbReference type="GO" id="GO:0005788">
    <property type="term" value="C:endoplasmic reticulum lumen"/>
    <property type="evidence" value="ECO:0007669"/>
    <property type="project" value="UniProtKB-SubCell"/>
</dbReference>
<dbReference type="AlphaFoldDB" id="A0A1J4K2S7"/>
<dbReference type="InterPro" id="IPR043129">
    <property type="entry name" value="ATPase_NBD"/>
</dbReference>
<sequence length="770" mass="88799">MLLTFLFIFSRSIVVGLDYGHENIKISIAHLGKGVNVAFNQQNKRLTKSYFALWNTTNPNQDVRTNHLSMFEIRTHSWAFNEDAYRHYLKYPQNVFKSLTNISSDYNGLMRREAYAIILHHLFKTMDSGIHEPISTQVVFAVDPDMPRKDRYMLHEIVKMSGANLKEIVDSPSAAAHLYAIEKSSLYKNSPKTVVFVDVGAEKTWMSLFTFKTTPGNPVVRQLSLISNISIGGNLIDQRLSTYLLQKFAEKNNYDISDFSERVKLRFLDESREIKERLSLHTSVDVKIEDILIEKHHSIEENSQIRTEDLESRDMSGNIEKIEQTFECTIERNELDNLIADFNDTLSQAYIKLVDDANLLRDDIDSVELIGGSTRVPYIQDILLEVSGIGKLNRTMNSDEAIALGAGYIGASKSAEFVTTKKVKIDPFCNTNIHLVHNGKRVDLFNKTNRLDDSNFYEYKSCDNSEISIMADNPPTEVIKFKVNLPKTAQGNVTIHVDFGFDEFTLPGIFNINLNKRSTRDIEFISPKWSMTKSNYNRSVAFIKRMDDVTEERRQTQVAYSDFERYLYQAKDRLAKETAIHQVTTKAERINLSVAIQKDLKWLINGTHKMPLTARIIKSRMQLLQKKMEDVELKASELPKREPAFQALLSKIQEVCKALNETWPIERPWMPEKAINDMKTAVDHAQNYYHIYREQQGNRTDTEMPGVLAADIERQTYYLEMSYNFTLRTTKNPPTPKPPKTPNPYVKTYSTVEEFERDAEKQRERDLFGL</sequence>
<comment type="subcellular location">
    <subcellularLocation>
        <location evidence="1">Endoplasmic reticulum lumen</location>
    </subcellularLocation>
</comment>
<keyword evidence="2 6" id="KW-0732">Signal</keyword>
<evidence type="ECO:0000313" key="8">
    <source>
        <dbReference type="Proteomes" id="UP000179807"/>
    </source>
</evidence>
<dbReference type="SUPFAM" id="SSF53067">
    <property type="entry name" value="Actin-like ATPase domain"/>
    <property type="match status" value="2"/>
</dbReference>
<dbReference type="InterPro" id="IPR013126">
    <property type="entry name" value="Hsp_70_fam"/>
</dbReference>
<dbReference type="PANTHER" id="PTHR45639:SF3">
    <property type="entry name" value="HYPOXIA UP-REGULATED PROTEIN 1"/>
    <property type="match status" value="1"/>
</dbReference>
<evidence type="ECO:0000256" key="4">
    <source>
        <dbReference type="ARBA" id="ARBA00022840"/>
    </source>
</evidence>
<keyword evidence="5" id="KW-0143">Chaperone</keyword>
<gene>
    <name evidence="7" type="ORF">TRFO_28533</name>
</gene>
<dbReference type="Gene3D" id="3.30.30.30">
    <property type="match status" value="1"/>
</dbReference>
<feature type="chain" id="PRO_5012000815" evidence="6">
    <location>
        <begin position="17"/>
        <end position="770"/>
    </location>
</feature>
<dbReference type="OrthoDB" id="10262720at2759"/>
<keyword evidence="8" id="KW-1185">Reference proteome</keyword>
<evidence type="ECO:0000256" key="1">
    <source>
        <dbReference type="ARBA" id="ARBA00004319"/>
    </source>
</evidence>
<reference evidence="7" key="1">
    <citation type="submission" date="2016-10" db="EMBL/GenBank/DDBJ databases">
        <authorList>
            <person name="Benchimol M."/>
            <person name="Almeida L.G."/>
            <person name="Vasconcelos A.T."/>
            <person name="Perreira-Neves A."/>
            <person name="Rosa I.A."/>
            <person name="Tasca T."/>
            <person name="Bogo M.R."/>
            <person name="de Souza W."/>
        </authorList>
    </citation>
    <scope>NUCLEOTIDE SEQUENCE [LARGE SCALE GENOMIC DNA]</scope>
    <source>
        <strain evidence="7">K</strain>
    </source>
</reference>
<dbReference type="VEuPathDB" id="TrichDB:TRFO_28533"/>
<proteinExistence type="predicted"/>
<dbReference type="Pfam" id="PF00012">
    <property type="entry name" value="HSP70"/>
    <property type="match status" value="2"/>
</dbReference>
<feature type="signal peptide" evidence="6">
    <location>
        <begin position="1"/>
        <end position="16"/>
    </location>
</feature>
<evidence type="ECO:0000256" key="5">
    <source>
        <dbReference type="ARBA" id="ARBA00023186"/>
    </source>
</evidence>
<name>A0A1J4K2S7_9EUKA</name>
<dbReference type="RefSeq" id="XP_068357174.1">
    <property type="nucleotide sequence ID" value="XM_068506232.1"/>
</dbReference>
<keyword evidence="4" id="KW-0067">ATP-binding</keyword>
<evidence type="ECO:0000256" key="2">
    <source>
        <dbReference type="ARBA" id="ARBA00022729"/>
    </source>
</evidence>
<dbReference type="GeneID" id="94840936"/>
<evidence type="ECO:0000256" key="6">
    <source>
        <dbReference type="SAM" id="SignalP"/>
    </source>
</evidence>
<organism evidence="7 8">
    <name type="scientific">Tritrichomonas foetus</name>
    <dbReference type="NCBI Taxonomy" id="1144522"/>
    <lineage>
        <taxon>Eukaryota</taxon>
        <taxon>Metamonada</taxon>
        <taxon>Parabasalia</taxon>
        <taxon>Tritrichomonadida</taxon>
        <taxon>Tritrichomonadidae</taxon>
        <taxon>Tritrichomonas</taxon>
    </lineage>
</organism>
<protein>
    <submittedName>
        <fullName evidence="7">DnaK protein</fullName>
    </submittedName>
</protein>
<dbReference type="InterPro" id="IPR018181">
    <property type="entry name" value="Heat_shock_70_CS"/>
</dbReference>
<dbReference type="EMBL" id="MLAK01000807">
    <property type="protein sequence ID" value="OHT04038.1"/>
    <property type="molecule type" value="Genomic_DNA"/>
</dbReference>
<dbReference type="Gene3D" id="3.90.640.10">
    <property type="entry name" value="Actin, Chain A, domain 4"/>
    <property type="match status" value="1"/>
</dbReference>
<dbReference type="PROSITE" id="PS01036">
    <property type="entry name" value="HSP70_3"/>
    <property type="match status" value="1"/>
</dbReference>
<dbReference type="GO" id="GO:0034663">
    <property type="term" value="C:endoplasmic reticulum chaperone complex"/>
    <property type="evidence" value="ECO:0007669"/>
    <property type="project" value="TreeGrafter"/>
</dbReference>
<dbReference type="PRINTS" id="PR00301">
    <property type="entry name" value="HEATSHOCK70"/>
</dbReference>
<dbReference type="GO" id="GO:0030968">
    <property type="term" value="P:endoplasmic reticulum unfolded protein response"/>
    <property type="evidence" value="ECO:0007669"/>
    <property type="project" value="TreeGrafter"/>
</dbReference>
<keyword evidence="3" id="KW-0547">Nucleotide-binding</keyword>
<dbReference type="GO" id="GO:0140662">
    <property type="term" value="F:ATP-dependent protein folding chaperone"/>
    <property type="evidence" value="ECO:0007669"/>
    <property type="project" value="InterPro"/>
</dbReference>
<accession>A0A1J4K2S7</accession>
<comment type="caution">
    <text evidence="7">The sequence shown here is derived from an EMBL/GenBank/DDBJ whole genome shotgun (WGS) entry which is preliminary data.</text>
</comment>
<dbReference type="GO" id="GO:0005524">
    <property type="term" value="F:ATP binding"/>
    <property type="evidence" value="ECO:0007669"/>
    <property type="project" value="UniProtKB-KW"/>
</dbReference>
<evidence type="ECO:0000313" key="7">
    <source>
        <dbReference type="EMBL" id="OHT04038.1"/>
    </source>
</evidence>
<dbReference type="Gene3D" id="3.30.420.40">
    <property type="match status" value="2"/>
</dbReference>
<evidence type="ECO:0000256" key="3">
    <source>
        <dbReference type="ARBA" id="ARBA00022741"/>
    </source>
</evidence>